<accession>A0A016THJ4</accession>
<evidence type="ECO:0000256" key="1">
    <source>
        <dbReference type="SAM" id="MobiDB-lite"/>
    </source>
</evidence>
<organism evidence="2 3">
    <name type="scientific">Ancylostoma ceylanicum</name>
    <dbReference type="NCBI Taxonomy" id="53326"/>
    <lineage>
        <taxon>Eukaryota</taxon>
        <taxon>Metazoa</taxon>
        <taxon>Ecdysozoa</taxon>
        <taxon>Nematoda</taxon>
        <taxon>Chromadorea</taxon>
        <taxon>Rhabditida</taxon>
        <taxon>Rhabditina</taxon>
        <taxon>Rhabditomorpha</taxon>
        <taxon>Strongyloidea</taxon>
        <taxon>Ancylostomatidae</taxon>
        <taxon>Ancylostomatinae</taxon>
        <taxon>Ancylostoma</taxon>
    </lineage>
</organism>
<name>A0A016THJ4_9BILA</name>
<dbReference type="Proteomes" id="UP000024635">
    <property type="component" value="Unassembled WGS sequence"/>
</dbReference>
<reference evidence="3" key="1">
    <citation type="journal article" date="2015" name="Nat. Genet.">
        <title>The genome and transcriptome of the zoonotic hookworm Ancylostoma ceylanicum identify infection-specific gene families.</title>
        <authorList>
            <person name="Schwarz E.M."/>
            <person name="Hu Y."/>
            <person name="Antoshechkin I."/>
            <person name="Miller M.M."/>
            <person name="Sternberg P.W."/>
            <person name="Aroian R.V."/>
        </authorList>
    </citation>
    <scope>NUCLEOTIDE SEQUENCE</scope>
    <source>
        <strain evidence="3">HY135</strain>
    </source>
</reference>
<dbReference type="EMBL" id="JARK01001437">
    <property type="protein sequence ID" value="EYC02191.1"/>
    <property type="molecule type" value="Genomic_DNA"/>
</dbReference>
<sequence>MHENNMGREGTRENKNDLEITPPKFGRKISFTFRNVREIMRFEIIYGHMRNFIGHQLLEVFKNPKQKQRKLM</sequence>
<feature type="region of interest" description="Disordered" evidence="1">
    <location>
        <begin position="1"/>
        <end position="21"/>
    </location>
</feature>
<feature type="compositionally biased region" description="Basic and acidic residues" evidence="1">
    <location>
        <begin position="1"/>
        <end position="18"/>
    </location>
</feature>
<keyword evidence="3" id="KW-1185">Reference proteome</keyword>
<evidence type="ECO:0000313" key="2">
    <source>
        <dbReference type="EMBL" id="EYC02191.1"/>
    </source>
</evidence>
<evidence type="ECO:0000313" key="3">
    <source>
        <dbReference type="Proteomes" id="UP000024635"/>
    </source>
</evidence>
<comment type="caution">
    <text evidence="2">The sequence shown here is derived from an EMBL/GenBank/DDBJ whole genome shotgun (WGS) entry which is preliminary data.</text>
</comment>
<gene>
    <name evidence="2" type="primary">Acey_s0101.g3356</name>
    <name evidence="2" type="ORF">Y032_0101g3356</name>
</gene>
<dbReference type="AlphaFoldDB" id="A0A016THJ4"/>
<protein>
    <submittedName>
        <fullName evidence="2">Uncharacterized protein</fullName>
    </submittedName>
</protein>
<proteinExistence type="predicted"/>